<comment type="caution">
    <text evidence="3">The sequence shown here is derived from an EMBL/GenBank/DDBJ whole genome shotgun (WGS) entry which is preliminary data.</text>
</comment>
<feature type="transmembrane region" description="Helical" evidence="2">
    <location>
        <begin position="39"/>
        <end position="57"/>
    </location>
</feature>
<sequence>MGMFLLPVMAVLLPTSIVLGVLMLPTLAAGFVGRGRARMLAATVGMLNFAGCVPPLVELWGLGHTLAATGEVLGEPLMWFGPYLAAAFGWMIFLTIPPLVHRYYETVTNNRLSALRKHQDRLREEWGDEVAGDEAAADDTSADKAGEASAAA</sequence>
<keyword evidence="4" id="KW-1185">Reference proteome</keyword>
<feature type="compositionally biased region" description="Acidic residues" evidence="1">
    <location>
        <begin position="126"/>
        <end position="137"/>
    </location>
</feature>
<accession>A0A369TBQ6</accession>
<keyword evidence="2" id="KW-0472">Membrane</keyword>
<feature type="transmembrane region" description="Helical" evidence="2">
    <location>
        <begin position="6"/>
        <end position="32"/>
    </location>
</feature>
<feature type="transmembrane region" description="Helical" evidence="2">
    <location>
        <begin position="77"/>
        <end position="96"/>
    </location>
</feature>
<proteinExistence type="predicted"/>
<keyword evidence="2" id="KW-0812">Transmembrane</keyword>
<protein>
    <submittedName>
        <fullName evidence="3">Uncharacterized protein</fullName>
    </submittedName>
</protein>
<dbReference type="EMBL" id="QPMH01000008">
    <property type="protein sequence ID" value="RDD61954.1"/>
    <property type="molecule type" value="Genomic_DNA"/>
</dbReference>
<keyword evidence="2" id="KW-1133">Transmembrane helix</keyword>
<evidence type="ECO:0000256" key="1">
    <source>
        <dbReference type="SAM" id="MobiDB-lite"/>
    </source>
</evidence>
<organism evidence="3 4">
    <name type="scientific">Ferruginivarius sediminum</name>
    <dbReference type="NCBI Taxonomy" id="2661937"/>
    <lineage>
        <taxon>Bacteria</taxon>
        <taxon>Pseudomonadati</taxon>
        <taxon>Pseudomonadota</taxon>
        <taxon>Alphaproteobacteria</taxon>
        <taxon>Rhodospirillales</taxon>
        <taxon>Rhodospirillaceae</taxon>
        <taxon>Ferruginivarius</taxon>
    </lineage>
</organism>
<evidence type="ECO:0000313" key="4">
    <source>
        <dbReference type="Proteomes" id="UP000253941"/>
    </source>
</evidence>
<name>A0A369TBQ6_9PROT</name>
<evidence type="ECO:0000256" key="2">
    <source>
        <dbReference type="SAM" id="Phobius"/>
    </source>
</evidence>
<reference evidence="3 4" key="1">
    <citation type="submission" date="2018-07" db="EMBL/GenBank/DDBJ databases">
        <title>Venubactetium sediminum gen. nov., sp. nov., isolated from a marine solar saltern.</title>
        <authorList>
            <person name="Wang S."/>
        </authorList>
    </citation>
    <scope>NUCLEOTIDE SEQUENCE [LARGE SCALE GENOMIC DNA]</scope>
    <source>
        <strain evidence="3 4">WD2A32</strain>
    </source>
</reference>
<dbReference type="AlphaFoldDB" id="A0A369TBQ6"/>
<dbReference type="Proteomes" id="UP000253941">
    <property type="component" value="Unassembled WGS sequence"/>
</dbReference>
<feature type="region of interest" description="Disordered" evidence="1">
    <location>
        <begin position="126"/>
        <end position="152"/>
    </location>
</feature>
<gene>
    <name evidence="3" type="ORF">DRB17_10745</name>
</gene>
<evidence type="ECO:0000313" key="3">
    <source>
        <dbReference type="EMBL" id="RDD61954.1"/>
    </source>
</evidence>